<keyword evidence="3" id="KW-1185">Reference proteome</keyword>
<comment type="caution">
    <text evidence="2">The sequence shown here is derived from an EMBL/GenBank/DDBJ whole genome shotgun (WGS) entry which is preliminary data.</text>
</comment>
<protein>
    <submittedName>
        <fullName evidence="2">Uncharacterized protein</fullName>
    </submittedName>
</protein>
<sequence>MHKQLLSQPLATLRDIILASSMKLGFMPWLTWLIRSYAQEKTLGLTHQTPSSATSEDSTQPGRFQDHGSSSTWYAWFDDNIDDFYTADPSSAPQPLEPTDLVNSLLENQITLWHHPEFAPWLIAFAEQAFYQWPAEIPLDADLTQPEQVRSPETQQKLSQAFSTLPRELVNNTHIQELVLMYLGASYPVIEGFSKTPVAQATAKEREHYRQERYAKRTTFYQQHNITAQE</sequence>
<gene>
    <name evidence="2" type="ORF">DXZ20_32950</name>
</gene>
<evidence type="ECO:0000256" key="1">
    <source>
        <dbReference type="SAM" id="MobiDB-lite"/>
    </source>
</evidence>
<dbReference type="Proteomes" id="UP000481033">
    <property type="component" value="Unassembled WGS sequence"/>
</dbReference>
<reference evidence="2 3" key="1">
    <citation type="journal article" date="2020" name="Microb. Ecol.">
        <title>Ecogenomics of the Marine Benthic Filamentous Cyanobacterium Adonisia.</title>
        <authorList>
            <person name="Walter J.M."/>
            <person name="Coutinho F.H."/>
            <person name="Leomil L."/>
            <person name="Hargreaves P.I."/>
            <person name="Campeao M.E."/>
            <person name="Vieira V.V."/>
            <person name="Silva B.S."/>
            <person name="Fistarol G.O."/>
            <person name="Salomon P.S."/>
            <person name="Sawabe T."/>
            <person name="Mino S."/>
            <person name="Hosokawa M."/>
            <person name="Miyashita H."/>
            <person name="Maruyama F."/>
            <person name="van Verk M.C."/>
            <person name="Dutilh B.E."/>
            <person name="Thompson C.C."/>
            <person name="Thompson F.L."/>
        </authorList>
    </citation>
    <scope>NUCLEOTIDE SEQUENCE [LARGE SCALE GENOMIC DNA]</scope>
    <source>
        <strain evidence="2 3">CCMR0081</strain>
    </source>
</reference>
<evidence type="ECO:0000313" key="3">
    <source>
        <dbReference type="Proteomes" id="UP000481033"/>
    </source>
</evidence>
<evidence type="ECO:0000313" key="2">
    <source>
        <dbReference type="EMBL" id="NEZ60370.1"/>
    </source>
</evidence>
<dbReference type="AlphaFoldDB" id="A0A6M0RWV4"/>
<organism evidence="2 3">
    <name type="scientific">Adonisia turfae CCMR0081</name>
    <dbReference type="NCBI Taxonomy" id="2292702"/>
    <lineage>
        <taxon>Bacteria</taxon>
        <taxon>Bacillati</taxon>
        <taxon>Cyanobacteriota</taxon>
        <taxon>Adonisia</taxon>
        <taxon>Adonisia turfae</taxon>
    </lineage>
</organism>
<dbReference type="EMBL" id="QXHD01000004">
    <property type="protein sequence ID" value="NEZ60370.1"/>
    <property type="molecule type" value="Genomic_DNA"/>
</dbReference>
<proteinExistence type="predicted"/>
<accession>A0A6M0RWV4</accession>
<name>A0A6M0RWV4_9CYAN</name>
<dbReference type="RefSeq" id="WP_163702927.1">
    <property type="nucleotide sequence ID" value="NZ_QXHD01000004.1"/>
</dbReference>
<feature type="region of interest" description="Disordered" evidence="1">
    <location>
        <begin position="47"/>
        <end position="66"/>
    </location>
</feature>